<feature type="region of interest" description="Disordered" evidence="6">
    <location>
        <begin position="157"/>
        <end position="191"/>
    </location>
</feature>
<dbReference type="PANTHER" id="PTHR34113">
    <property type="entry name" value="INACTIVE PURPLE ACID PHOSPHATASE-LIKE PROTEIN"/>
    <property type="match status" value="1"/>
</dbReference>
<dbReference type="GO" id="GO:0043036">
    <property type="term" value="C:starch grain"/>
    <property type="evidence" value="ECO:0007669"/>
    <property type="project" value="TreeGrafter"/>
</dbReference>
<dbReference type="GO" id="GO:2000904">
    <property type="term" value="P:regulation of starch metabolic process"/>
    <property type="evidence" value="ECO:0007669"/>
    <property type="project" value="TreeGrafter"/>
</dbReference>
<dbReference type="AlphaFoldDB" id="A0AAP0BGB0"/>
<evidence type="ECO:0000256" key="3">
    <source>
        <dbReference type="ARBA" id="ARBA00022640"/>
    </source>
</evidence>
<feature type="compositionally biased region" description="Basic and acidic residues" evidence="6">
    <location>
        <begin position="122"/>
        <end position="145"/>
    </location>
</feature>
<evidence type="ECO:0000256" key="5">
    <source>
        <dbReference type="ARBA" id="ARBA00038237"/>
    </source>
</evidence>
<proteinExistence type="inferred from homology"/>
<name>A0AAP0BGB0_9ASPA</name>
<comment type="similarity">
    <text evidence="5">Belongs to the ESV1 family.</text>
</comment>
<dbReference type="EMBL" id="JBBWWQ010000010">
    <property type="protein sequence ID" value="KAK8937267.1"/>
    <property type="molecule type" value="Genomic_DNA"/>
</dbReference>
<comment type="caution">
    <text evidence="7">The sequence shown here is derived from an EMBL/GenBank/DDBJ whole genome shotgun (WGS) entry which is preliminary data.</text>
</comment>
<dbReference type="GO" id="GO:0009570">
    <property type="term" value="C:chloroplast stroma"/>
    <property type="evidence" value="ECO:0007669"/>
    <property type="project" value="UniProtKB-SubCell"/>
</dbReference>
<feature type="region of interest" description="Disordered" evidence="6">
    <location>
        <begin position="121"/>
        <end position="145"/>
    </location>
</feature>
<dbReference type="PANTHER" id="PTHR34113:SF2">
    <property type="entry name" value="PROTEIN LIKE EARLY STARVATION, CHLOROPLASTIC"/>
    <property type="match status" value="1"/>
</dbReference>
<evidence type="ECO:0000313" key="8">
    <source>
        <dbReference type="Proteomes" id="UP001418222"/>
    </source>
</evidence>
<keyword evidence="2" id="KW-0150">Chloroplast</keyword>
<evidence type="ECO:0000256" key="4">
    <source>
        <dbReference type="ARBA" id="ARBA00022946"/>
    </source>
</evidence>
<organism evidence="7 8">
    <name type="scientific">Platanthera zijinensis</name>
    <dbReference type="NCBI Taxonomy" id="2320716"/>
    <lineage>
        <taxon>Eukaryota</taxon>
        <taxon>Viridiplantae</taxon>
        <taxon>Streptophyta</taxon>
        <taxon>Embryophyta</taxon>
        <taxon>Tracheophyta</taxon>
        <taxon>Spermatophyta</taxon>
        <taxon>Magnoliopsida</taxon>
        <taxon>Liliopsida</taxon>
        <taxon>Asparagales</taxon>
        <taxon>Orchidaceae</taxon>
        <taxon>Orchidoideae</taxon>
        <taxon>Orchideae</taxon>
        <taxon>Orchidinae</taxon>
        <taxon>Platanthera</taxon>
    </lineage>
</organism>
<keyword evidence="3" id="KW-0934">Plastid</keyword>
<sequence>MPAHFITLKHANVLHPSSPLWIFGGASPRGSKLRASFSPSPDAGDSYLDMWKKAVARDRKSMNFLKISDERPKTADESKETVERKTKHFNKITSVPKEERDRVQRLQVIDRASAAIAAARALLRDSPPRKPPSEDPHTSRPEGGLDRVEMVGGIIASAPVKQGTSVRGAPVPDSLSWSPPANNRSQQNDNVTSLRPAKLWIQQPNASYSIMEKERSETILWLPFETRLEKQQFPILPPLQSSMEVEKSKTESSVDLATVTSEALLKSNEGSFHGVNFDGSKWWSESGVDQRPDGIVCKWTLNRGLSKDGRIEWKDKFWEASDRFEYKELGSEKSGHDADGNVWREYWRESMQQDPSNGLMRLEKTGDKWGRNAKGDEWQEEWWEHHDDSGHTEKWAHKWCCIDLNTPLDAGHAHTWHERWGEKHDGEVGSAKYTDKWSERSEGCGGWSKWGDKWDERFDPGGRGVKQGETWWEGRHGERWNRTWGEEHDGAGRVHKYGKSSSGEHWDTHSPAQEIRCNESYPHHGFLHCFENSPQLRAVKKPDIII</sequence>
<dbReference type="GO" id="GO:2001070">
    <property type="term" value="F:starch binding"/>
    <property type="evidence" value="ECO:0007669"/>
    <property type="project" value="TreeGrafter"/>
</dbReference>
<reference evidence="7 8" key="1">
    <citation type="journal article" date="2022" name="Nat. Plants">
        <title>Genomes of leafy and leafless Platanthera orchids illuminate the evolution of mycoheterotrophy.</title>
        <authorList>
            <person name="Li M.H."/>
            <person name="Liu K.W."/>
            <person name="Li Z."/>
            <person name="Lu H.C."/>
            <person name="Ye Q.L."/>
            <person name="Zhang D."/>
            <person name="Wang J.Y."/>
            <person name="Li Y.F."/>
            <person name="Zhong Z.M."/>
            <person name="Liu X."/>
            <person name="Yu X."/>
            <person name="Liu D.K."/>
            <person name="Tu X.D."/>
            <person name="Liu B."/>
            <person name="Hao Y."/>
            <person name="Liao X.Y."/>
            <person name="Jiang Y.T."/>
            <person name="Sun W.H."/>
            <person name="Chen J."/>
            <person name="Chen Y.Q."/>
            <person name="Ai Y."/>
            <person name="Zhai J.W."/>
            <person name="Wu S.S."/>
            <person name="Zhou Z."/>
            <person name="Hsiao Y.Y."/>
            <person name="Wu W.L."/>
            <person name="Chen Y.Y."/>
            <person name="Lin Y.F."/>
            <person name="Hsu J.L."/>
            <person name="Li C.Y."/>
            <person name="Wang Z.W."/>
            <person name="Zhao X."/>
            <person name="Zhong W.Y."/>
            <person name="Ma X.K."/>
            <person name="Ma L."/>
            <person name="Huang J."/>
            <person name="Chen G.Z."/>
            <person name="Huang M.Z."/>
            <person name="Huang L."/>
            <person name="Peng D.H."/>
            <person name="Luo Y.B."/>
            <person name="Zou S.Q."/>
            <person name="Chen S.P."/>
            <person name="Lan S."/>
            <person name="Tsai W.C."/>
            <person name="Van de Peer Y."/>
            <person name="Liu Z.J."/>
        </authorList>
    </citation>
    <scope>NUCLEOTIDE SEQUENCE [LARGE SCALE GENOMIC DNA]</scope>
    <source>
        <strain evidence="7">Lor287</strain>
    </source>
</reference>
<accession>A0AAP0BGB0</accession>
<comment type="subcellular location">
    <subcellularLocation>
        <location evidence="1">Plastid</location>
        <location evidence="1">Chloroplast stroma</location>
    </subcellularLocation>
</comment>
<dbReference type="GO" id="GO:0005982">
    <property type="term" value="P:starch metabolic process"/>
    <property type="evidence" value="ECO:0007669"/>
    <property type="project" value="TreeGrafter"/>
</dbReference>
<protein>
    <submittedName>
        <fullName evidence="7">Uncharacterized protein</fullName>
    </submittedName>
</protein>
<dbReference type="Proteomes" id="UP001418222">
    <property type="component" value="Unassembled WGS sequence"/>
</dbReference>
<keyword evidence="4" id="KW-0809">Transit peptide</keyword>
<evidence type="ECO:0000256" key="1">
    <source>
        <dbReference type="ARBA" id="ARBA00004470"/>
    </source>
</evidence>
<gene>
    <name evidence="7" type="ORF">KSP39_PZI012300</name>
</gene>
<keyword evidence="8" id="KW-1185">Reference proteome</keyword>
<evidence type="ECO:0000256" key="6">
    <source>
        <dbReference type="SAM" id="MobiDB-lite"/>
    </source>
</evidence>
<evidence type="ECO:0000256" key="2">
    <source>
        <dbReference type="ARBA" id="ARBA00022528"/>
    </source>
</evidence>
<dbReference type="InterPro" id="IPR052495">
    <property type="entry name" value="Alpha-glucan_binding_chloro"/>
</dbReference>
<feature type="compositionally biased region" description="Polar residues" evidence="6">
    <location>
        <begin position="175"/>
        <end position="191"/>
    </location>
</feature>
<evidence type="ECO:0000313" key="7">
    <source>
        <dbReference type="EMBL" id="KAK8937267.1"/>
    </source>
</evidence>